<evidence type="ECO:0000256" key="2">
    <source>
        <dbReference type="ARBA" id="ARBA00022691"/>
    </source>
</evidence>
<evidence type="ECO:0000256" key="6">
    <source>
        <dbReference type="ARBA" id="ARBA00047941"/>
    </source>
</evidence>
<dbReference type="InterPro" id="IPR029063">
    <property type="entry name" value="SAM-dependent_MTases_sf"/>
</dbReference>
<evidence type="ECO:0000256" key="5">
    <source>
        <dbReference type="ARBA" id="ARBA00034545"/>
    </source>
</evidence>
<sequence length="280" mass="28624">MDGTDDLRERVRTRYAAAATAVRATGAGCCGDTAAGGSGCCGDTATGGSGCCTQDATGTDETFGARLYDARDRAALPEPAVLASLGCGNPVAVADLRPGERVLDLGSGGGIDVLLSARRVGPEGFAYGVDMTEEMLELARANAAEAGATNVEFLAGTIEDVPLPDAAVDVVISNCVVNLSGDKPAVLAEMFRVLVPGGRIGVSDVVAEDHLTPAQRAERGSDVGCIAGALSRAEYLDGLRAAGFVDAEVTFTHEAAPQMHGAIVRARKPLTTDSTKEQLR</sequence>
<dbReference type="EC" id="2.1.1.137" evidence="4"/>
<keyword evidence="11" id="KW-1185">Reference proteome</keyword>
<evidence type="ECO:0000313" key="11">
    <source>
        <dbReference type="Proteomes" id="UP001499841"/>
    </source>
</evidence>
<name>A0ABP8EPB5_9MICO</name>
<dbReference type="InterPro" id="IPR026669">
    <property type="entry name" value="Arsenite_MeTrfase-like"/>
</dbReference>
<evidence type="ECO:0000256" key="3">
    <source>
        <dbReference type="ARBA" id="ARBA00034487"/>
    </source>
</evidence>
<dbReference type="PANTHER" id="PTHR43675">
    <property type="entry name" value="ARSENITE METHYLTRANSFERASE"/>
    <property type="match status" value="1"/>
</dbReference>
<keyword evidence="2" id="KW-0949">S-adenosyl-L-methionine</keyword>
<keyword evidence="1" id="KW-0808">Transferase</keyword>
<dbReference type="Proteomes" id="UP001499841">
    <property type="component" value="Unassembled WGS sequence"/>
</dbReference>
<evidence type="ECO:0000313" key="10">
    <source>
        <dbReference type="EMBL" id="GAA4285828.1"/>
    </source>
</evidence>
<feature type="domain" description="Methyltransferase" evidence="9">
    <location>
        <begin position="98"/>
        <end position="229"/>
    </location>
</feature>
<protein>
    <recommendedName>
        <fullName evidence="5">Arsenite methyltransferase</fullName>
        <ecNumber evidence="4">2.1.1.137</ecNumber>
    </recommendedName>
</protein>
<dbReference type="RefSeq" id="WP_345036598.1">
    <property type="nucleotide sequence ID" value="NZ_BAABBA010000001.1"/>
</dbReference>
<dbReference type="Pfam" id="PF13847">
    <property type="entry name" value="Methyltransf_31"/>
    <property type="match status" value="1"/>
</dbReference>
<accession>A0ABP8EPB5</accession>
<dbReference type="SUPFAM" id="SSF53335">
    <property type="entry name" value="S-adenosyl-L-methionine-dependent methyltransferases"/>
    <property type="match status" value="1"/>
</dbReference>
<evidence type="ECO:0000256" key="1">
    <source>
        <dbReference type="ARBA" id="ARBA00022679"/>
    </source>
</evidence>
<reference evidence="11" key="1">
    <citation type="journal article" date="2019" name="Int. J. Syst. Evol. Microbiol.">
        <title>The Global Catalogue of Microorganisms (GCM) 10K type strain sequencing project: providing services to taxonomists for standard genome sequencing and annotation.</title>
        <authorList>
            <consortium name="The Broad Institute Genomics Platform"/>
            <consortium name="The Broad Institute Genome Sequencing Center for Infectious Disease"/>
            <person name="Wu L."/>
            <person name="Ma J."/>
        </authorList>
    </citation>
    <scope>NUCLEOTIDE SEQUENCE [LARGE SCALE GENOMIC DNA]</scope>
    <source>
        <strain evidence="11">JCM 17459</strain>
    </source>
</reference>
<dbReference type="CDD" id="cd02440">
    <property type="entry name" value="AdoMet_MTases"/>
    <property type="match status" value="1"/>
</dbReference>
<dbReference type="InterPro" id="IPR025714">
    <property type="entry name" value="Methyltranfer_dom"/>
</dbReference>
<comment type="caution">
    <text evidence="10">The sequence shown here is derived from an EMBL/GenBank/DDBJ whole genome shotgun (WGS) entry which is preliminary data.</text>
</comment>
<proteinExistence type="inferred from homology"/>
<dbReference type="Gene3D" id="3.40.50.150">
    <property type="entry name" value="Vaccinia Virus protein VP39"/>
    <property type="match status" value="1"/>
</dbReference>
<comment type="catalytic activity">
    <reaction evidence="8">
        <text>arsenic triglutathione + 3 [thioredoxin]-dithiol + 3 S-adenosyl-L-methionine = trimethylarsine + 3 [thioredoxin]-disulfide + 3 glutathione + 3 S-adenosyl-L-homocysteine + 3 H(+)</text>
        <dbReference type="Rhea" id="RHEA:69432"/>
        <dbReference type="Rhea" id="RHEA-COMP:10698"/>
        <dbReference type="Rhea" id="RHEA-COMP:10700"/>
        <dbReference type="ChEBI" id="CHEBI:15378"/>
        <dbReference type="ChEBI" id="CHEBI:27130"/>
        <dbReference type="ChEBI" id="CHEBI:29950"/>
        <dbReference type="ChEBI" id="CHEBI:50058"/>
        <dbReference type="ChEBI" id="CHEBI:57856"/>
        <dbReference type="ChEBI" id="CHEBI:57925"/>
        <dbReference type="ChEBI" id="CHEBI:59789"/>
        <dbReference type="ChEBI" id="CHEBI:183640"/>
        <dbReference type="EC" id="2.1.1.137"/>
    </reaction>
</comment>
<dbReference type="PANTHER" id="PTHR43675:SF8">
    <property type="entry name" value="ARSENITE METHYLTRANSFERASE"/>
    <property type="match status" value="1"/>
</dbReference>
<evidence type="ECO:0000256" key="7">
    <source>
        <dbReference type="ARBA" id="ARBA00047943"/>
    </source>
</evidence>
<comment type="catalytic activity">
    <reaction evidence="6">
        <text>arsenic triglutathione + [thioredoxin]-dithiol + S-adenosyl-L-methionine + 2 H2O = methylarsonous acid + [thioredoxin]-disulfide + 3 glutathione + S-adenosyl-L-homocysteine + H(+)</text>
        <dbReference type="Rhea" id="RHEA:69460"/>
        <dbReference type="Rhea" id="RHEA-COMP:10698"/>
        <dbReference type="Rhea" id="RHEA-COMP:10700"/>
        <dbReference type="ChEBI" id="CHEBI:15377"/>
        <dbReference type="ChEBI" id="CHEBI:15378"/>
        <dbReference type="ChEBI" id="CHEBI:17826"/>
        <dbReference type="ChEBI" id="CHEBI:29950"/>
        <dbReference type="ChEBI" id="CHEBI:50058"/>
        <dbReference type="ChEBI" id="CHEBI:57856"/>
        <dbReference type="ChEBI" id="CHEBI:57925"/>
        <dbReference type="ChEBI" id="CHEBI:59789"/>
        <dbReference type="ChEBI" id="CHEBI:183640"/>
        <dbReference type="EC" id="2.1.1.137"/>
    </reaction>
</comment>
<comment type="similarity">
    <text evidence="3">Belongs to the methyltransferase superfamily. Arsenite methyltransferase family.</text>
</comment>
<gene>
    <name evidence="10" type="ORF">GCM10022262_01870</name>
</gene>
<comment type="catalytic activity">
    <reaction evidence="7">
        <text>arsenic triglutathione + 2 [thioredoxin]-dithiol + 2 S-adenosyl-L-methionine + H2O = dimethylarsinous acid + 2 [thioredoxin]-disulfide + 3 glutathione + 2 S-adenosyl-L-homocysteine + 2 H(+)</text>
        <dbReference type="Rhea" id="RHEA:69464"/>
        <dbReference type="Rhea" id="RHEA-COMP:10698"/>
        <dbReference type="Rhea" id="RHEA-COMP:10700"/>
        <dbReference type="ChEBI" id="CHEBI:15377"/>
        <dbReference type="ChEBI" id="CHEBI:15378"/>
        <dbReference type="ChEBI" id="CHEBI:23808"/>
        <dbReference type="ChEBI" id="CHEBI:29950"/>
        <dbReference type="ChEBI" id="CHEBI:50058"/>
        <dbReference type="ChEBI" id="CHEBI:57856"/>
        <dbReference type="ChEBI" id="CHEBI:57925"/>
        <dbReference type="ChEBI" id="CHEBI:59789"/>
        <dbReference type="ChEBI" id="CHEBI:183640"/>
        <dbReference type="EC" id="2.1.1.137"/>
    </reaction>
</comment>
<organism evidence="10 11">
    <name type="scientific">Georgenia daeguensis</name>
    <dbReference type="NCBI Taxonomy" id="908355"/>
    <lineage>
        <taxon>Bacteria</taxon>
        <taxon>Bacillati</taxon>
        <taxon>Actinomycetota</taxon>
        <taxon>Actinomycetes</taxon>
        <taxon>Micrococcales</taxon>
        <taxon>Bogoriellaceae</taxon>
        <taxon>Georgenia</taxon>
    </lineage>
</organism>
<evidence type="ECO:0000256" key="4">
    <source>
        <dbReference type="ARBA" id="ARBA00034521"/>
    </source>
</evidence>
<dbReference type="EMBL" id="BAABBA010000001">
    <property type="protein sequence ID" value="GAA4285828.1"/>
    <property type="molecule type" value="Genomic_DNA"/>
</dbReference>
<evidence type="ECO:0000256" key="8">
    <source>
        <dbReference type="ARBA" id="ARBA00048428"/>
    </source>
</evidence>
<dbReference type="NCBIfam" id="NF008823">
    <property type="entry name" value="PRK11873.1"/>
    <property type="match status" value="1"/>
</dbReference>
<evidence type="ECO:0000259" key="9">
    <source>
        <dbReference type="Pfam" id="PF13847"/>
    </source>
</evidence>